<dbReference type="KEGG" id="led:BBK82_01970"/>
<reference evidence="1 2" key="1">
    <citation type="submission" date="2016-07" db="EMBL/GenBank/DDBJ databases">
        <title>Complete genome sequence of the Lentzea guizhouensis DHS C013.</title>
        <authorList>
            <person name="Cao C."/>
        </authorList>
    </citation>
    <scope>NUCLEOTIDE SEQUENCE [LARGE SCALE GENOMIC DNA]</scope>
    <source>
        <strain evidence="1 2">DHS C013</strain>
    </source>
</reference>
<protein>
    <submittedName>
        <fullName evidence="1">Uncharacterized protein</fullName>
    </submittedName>
</protein>
<organism evidence="1 2">
    <name type="scientific">Lentzea guizhouensis</name>
    <dbReference type="NCBI Taxonomy" id="1586287"/>
    <lineage>
        <taxon>Bacteria</taxon>
        <taxon>Bacillati</taxon>
        <taxon>Actinomycetota</taxon>
        <taxon>Actinomycetes</taxon>
        <taxon>Pseudonocardiales</taxon>
        <taxon>Pseudonocardiaceae</taxon>
        <taxon>Lentzea</taxon>
    </lineage>
</organism>
<gene>
    <name evidence="1" type="ORF">BBK82_01970</name>
</gene>
<dbReference type="STRING" id="1586287.BBK82_01970"/>
<keyword evidence="2" id="KW-1185">Reference proteome</keyword>
<evidence type="ECO:0000313" key="1">
    <source>
        <dbReference type="EMBL" id="ANZ35022.1"/>
    </source>
</evidence>
<dbReference type="Proteomes" id="UP000093053">
    <property type="component" value="Chromosome"/>
</dbReference>
<accession>A0A1B2HBD7</accession>
<proteinExistence type="predicted"/>
<name>A0A1B2HBD7_9PSEU</name>
<dbReference type="AlphaFoldDB" id="A0A1B2HBD7"/>
<evidence type="ECO:0000313" key="2">
    <source>
        <dbReference type="Proteomes" id="UP000093053"/>
    </source>
</evidence>
<dbReference type="EMBL" id="CP016793">
    <property type="protein sequence ID" value="ANZ35022.1"/>
    <property type="molecule type" value="Genomic_DNA"/>
</dbReference>
<sequence length="108" mass="11321">MIFEFAADGLRLVEQHPVHVAGELARDRRPGDHVEVRTRDGRSLGCVPVSTGIGTSVEVFPEDPYIGAAAPSVVTVVVPAPPDADHVAVVRNSTGGAEVLGTFRLGQP</sequence>